<dbReference type="AlphaFoldDB" id="A0A1C3PGX2"/>
<gene>
    <name evidence="4" type="ORF">FDG2_6391</name>
</gene>
<feature type="transmembrane region" description="Helical" evidence="2">
    <location>
        <begin position="439"/>
        <end position="459"/>
    </location>
</feature>
<protein>
    <submittedName>
        <fullName evidence="4">von Willebrand factor type A</fullName>
    </submittedName>
</protein>
<dbReference type="SMART" id="SM00327">
    <property type="entry name" value="VWA"/>
    <property type="match status" value="1"/>
</dbReference>
<dbReference type="Pfam" id="PF13519">
    <property type="entry name" value="VWA_2"/>
    <property type="match status" value="1"/>
</dbReference>
<evidence type="ECO:0000259" key="3">
    <source>
        <dbReference type="PROSITE" id="PS50234"/>
    </source>
</evidence>
<feature type="region of interest" description="Disordered" evidence="1">
    <location>
        <begin position="559"/>
        <end position="588"/>
    </location>
</feature>
<evidence type="ECO:0000313" key="4">
    <source>
        <dbReference type="EMBL" id="SBW29065.1"/>
    </source>
</evidence>
<evidence type="ECO:0000256" key="1">
    <source>
        <dbReference type="SAM" id="MobiDB-lite"/>
    </source>
</evidence>
<feature type="transmembrane region" description="Helical" evidence="2">
    <location>
        <begin position="35"/>
        <end position="63"/>
    </location>
</feature>
<evidence type="ECO:0000313" key="5">
    <source>
        <dbReference type="Proteomes" id="UP000199013"/>
    </source>
</evidence>
<keyword evidence="5" id="KW-1185">Reference proteome</keyword>
<dbReference type="SUPFAM" id="SSF53300">
    <property type="entry name" value="vWA-like"/>
    <property type="match status" value="1"/>
</dbReference>
<dbReference type="InterPro" id="IPR002035">
    <property type="entry name" value="VWF_A"/>
</dbReference>
<name>A0A1C3PGX2_9ACTN</name>
<feature type="compositionally biased region" description="Basic and acidic residues" evidence="1">
    <location>
        <begin position="567"/>
        <end position="577"/>
    </location>
</feature>
<evidence type="ECO:0000256" key="2">
    <source>
        <dbReference type="SAM" id="Phobius"/>
    </source>
</evidence>
<keyword evidence="2" id="KW-0472">Membrane</keyword>
<dbReference type="PROSITE" id="PS50234">
    <property type="entry name" value="VWFA"/>
    <property type="match status" value="1"/>
</dbReference>
<dbReference type="Proteomes" id="UP000199013">
    <property type="component" value="Unassembled WGS sequence"/>
</dbReference>
<keyword evidence="2" id="KW-1133">Transmembrane helix</keyword>
<dbReference type="CDD" id="cd00198">
    <property type="entry name" value="vWFA"/>
    <property type="match status" value="1"/>
</dbReference>
<accession>A0A1C3PGX2</accession>
<dbReference type="Gene3D" id="3.40.50.410">
    <property type="entry name" value="von Willebrand factor, type A domain"/>
    <property type="match status" value="1"/>
</dbReference>
<sequence length="588" mass="62511">MSRHHLPARIRAWGGSGTIMSLTAAPATMPTRWLAPAVTLAVTVTLTVTLTLVVAVGTVGIGLGMLPAAALPPAPASGSAVPQLGRDTVRAALHLDEIPADYVVLVDTSASMAAGGLFGQVRGFLRSYVAGLAPSDRFVLISFDVAPSVLYSGPAAGAGSAVSRLPNTPTGERTDIGAAIKEAVNELARHNASPVAAVFLLTDGRHEPPPNSDFPAGDDNPWQALGNNARQQLDVTKVHGYGVALRDSDQARDGAGQLKRALPTTTVLALPPDQLPAYLDHVKDDTRKHKAADVLAADVLDQITVSWEPQLTDVDPAASRLVTHVTLTSQTQRLPIELTDVSIASSDPEVRVDGTPPRITLPPGQSVTIPVTLTWRQHATGLVRRSETVTSELRLGATIDSPWQAVTDHDFGLPLRLHLAGESTSLRGSNHAGWSLPGLLLLTVLAAAVAGVAALGWVWRHPTLTGVLSAEWANGRTVQVQLSGRKMRISPQHRLSVPGTGSVRGRRAKDIGEPRRTDILVRYQPRRVGKLPQARFSPGQSRVVGDVTYTYTYTGARQETNPFAGFSHDRMNARDHIGGNPEENPARR</sequence>
<dbReference type="InterPro" id="IPR036465">
    <property type="entry name" value="vWFA_dom_sf"/>
</dbReference>
<keyword evidence="2" id="KW-0812">Transmembrane</keyword>
<dbReference type="EMBL" id="FLUV01002644">
    <property type="protein sequence ID" value="SBW29065.1"/>
    <property type="molecule type" value="Genomic_DNA"/>
</dbReference>
<feature type="domain" description="VWFA" evidence="3">
    <location>
        <begin position="101"/>
        <end position="303"/>
    </location>
</feature>
<proteinExistence type="predicted"/>
<reference evidence="5" key="1">
    <citation type="submission" date="2016-02" db="EMBL/GenBank/DDBJ databases">
        <authorList>
            <person name="Wibberg D."/>
        </authorList>
    </citation>
    <scope>NUCLEOTIDE SEQUENCE [LARGE SCALE GENOMIC DNA]</scope>
</reference>
<organism evidence="4 5">
    <name type="scientific">Candidatus Protofrankia californiensis</name>
    <dbReference type="NCBI Taxonomy" id="1839754"/>
    <lineage>
        <taxon>Bacteria</taxon>
        <taxon>Bacillati</taxon>
        <taxon>Actinomycetota</taxon>
        <taxon>Actinomycetes</taxon>
        <taxon>Frankiales</taxon>
        <taxon>Frankiaceae</taxon>
        <taxon>Protofrankia</taxon>
    </lineage>
</organism>